<proteinExistence type="inferred from homology"/>
<dbReference type="Proteomes" id="UP000199093">
    <property type="component" value="Unassembled WGS sequence"/>
</dbReference>
<name>A0A1G8TD79_9RHOB</name>
<protein>
    <submittedName>
        <fullName evidence="5">Fatty-acyl-CoA synthase</fullName>
    </submittedName>
</protein>
<dbReference type="GO" id="GO:0006631">
    <property type="term" value="P:fatty acid metabolic process"/>
    <property type="evidence" value="ECO:0007669"/>
    <property type="project" value="TreeGrafter"/>
</dbReference>
<dbReference type="AlphaFoldDB" id="A0A1G8TD79"/>
<dbReference type="GO" id="GO:0031956">
    <property type="term" value="F:medium-chain fatty acid-CoA ligase activity"/>
    <property type="evidence" value="ECO:0007669"/>
    <property type="project" value="TreeGrafter"/>
</dbReference>
<evidence type="ECO:0000259" key="4">
    <source>
        <dbReference type="Pfam" id="PF13193"/>
    </source>
</evidence>
<keyword evidence="2" id="KW-0436">Ligase</keyword>
<dbReference type="PANTHER" id="PTHR43201:SF5">
    <property type="entry name" value="MEDIUM-CHAIN ACYL-COA LIGASE ACSF2, MITOCHONDRIAL"/>
    <property type="match status" value="1"/>
</dbReference>
<evidence type="ECO:0000259" key="3">
    <source>
        <dbReference type="Pfam" id="PF00501"/>
    </source>
</evidence>
<dbReference type="SUPFAM" id="SSF56801">
    <property type="entry name" value="Acetyl-CoA synthetase-like"/>
    <property type="match status" value="1"/>
</dbReference>
<evidence type="ECO:0000313" key="5">
    <source>
        <dbReference type="EMBL" id="SDJ39526.1"/>
    </source>
</evidence>
<dbReference type="Gene3D" id="3.40.50.12780">
    <property type="entry name" value="N-terminal domain of ligase-like"/>
    <property type="match status" value="1"/>
</dbReference>
<feature type="domain" description="AMP-dependent synthetase/ligase" evidence="3">
    <location>
        <begin position="18"/>
        <end position="392"/>
    </location>
</feature>
<comment type="similarity">
    <text evidence="1">Belongs to the ATP-dependent AMP-binding enzyme family.</text>
</comment>
<dbReference type="PANTHER" id="PTHR43201">
    <property type="entry name" value="ACYL-COA SYNTHETASE"/>
    <property type="match status" value="1"/>
</dbReference>
<feature type="domain" description="AMP-binding enzyme C-terminal" evidence="4">
    <location>
        <begin position="443"/>
        <end position="512"/>
    </location>
</feature>
<dbReference type="STRING" id="555512.SAMN04487993_102925"/>
<dbReference type="InterPro" id="IPR000873">
    <property type="entry name" value="AMP-dep_synth/lig_dom"/>
</dbReference>
<organism evidence="5 6">
    <name type="scientific">Salipiger marinus</name>
    <dbReference type="NCBI Taxonomy" id="555512"/>
    <lineage>
        <taxon>Bacteria</taxon>
        <taxon>Pseudomonadati</taxon>
        <taxon>Pseudomonadota</taxon>
        <taxon>Alphaproteobacteria</taxon>
        <taxon>Rhodobacterales</taxon>
        <taxon>Roseobacteraceae</taxon>
        <taxon>Salipiger</taxon>
    </lineage>
</organism>
<dbReference type="RefSeq" id="WP_089851508.1">
    <property type="nucleotide sequence ID" value="NZ_FNEJ01000029.1"/>
</dbReference>
<dbReference type="OrthoDB" id="9803968at2"/>
<accession>A0A1G8TD79</accession>
<evidence type="ECO:0000256" key="1">
    <source>
        <dbReference type="ARBA" id="ARBA00006432"/>
    </source>
</evidence>
<dbReference type="Pfam" id="PF13193">
    <property type="entry name" value="AMP-binding_C"/>
    <property type="match status" value="1"/>
</dbReference>
<dbReference type="InterPro" id="IPR042099">
    <property type="entry name" value="ANL_N_sf"/>
</dbReference>
<dbReference type="InterPro" id="IPR045851">
    <property type="entry name" value="AMP-bd_C_sf"/>
</dbReference>
<sequence>MSFSIDSLCPVTVQDALARAVALAPDVEALVAPDGRVTFAELADQVAQLRAALHGLGVTQGDHVGICLGNGVAFETLFLALGTLGAVAVPVNTRLKADEIAYALRQSRVRVLITADRLLNVDFIATLREILPTIDSADALPDATLPYLQQIVVLGDNCPAAARGWDAMLAAAPADPGPKARADATLLIQYTSGTTAYPKGVMLSHRSMLGNGFVSGQRIGLRTGDRFHSSRPFFHVAGTTLSILACLQNLATLVTMTRFEPGEALAMLEAERCTHVSGNDTMALMLLNHPDRARRQLHLRGGWVAGSQSVLRRVADEMGAREIVSGYGLSEASPNIAQSCWWEHEDIRTGGRMRPQPGLELRVIDPVSGSESAAGQAGEIQVRGWSVMKGYYDMPDKTAETLSSDGWLATGDLGRRGADGRLEFVGRLKNIVRVGGENVSPEEVEDRLHRHPAIKQAQVVGVPDDRLVEVCAAFVILNEGAALDPAALIDWSKGVMAGFKVPRHVWIVEGFEEIGMTASSKIQKTKLADHARSLLAQEDVA</sequence>
<keyword evidence="6" id="KW-1185">Reference proteome</keyword>
<reference evidence="5 6" key="1">
    <citation type="submission" date="2016-10" db="EMBL/GenBank/DDBJ databases">
        <authorList>
            <person name="de Groot N.N."/>
        </authorList>
    </citation>
    <scope>NUCLEOTIDE SEQUENCE [LARGE SCALE GENOMIC DNA]</scope>
    <source>
        <strain evidence="5 6">DSM 26424</strain>
    </source>
</reference>
<dbReference type="Gene3D" id="3.30.300.30">
    <property type="match status" value="1"/>
</dbReference>
<dbReference type="Pfam" id="PF00501">
    <property type="entry name" value="AMP-binding"/>
    <property type="match status" value="1"/>
</dbReference>
<dbReference type="InterPro" id="IPR025110">
    <property type="entry name" value="AMP-bd_C"/>
</dbReference>
<gene>
    <name evidence="5" type="ORF">SAMN04487993_102925</name>
</gene>
<dbReference type="EMBL" id="FNEJ01000029">
    <property type="protein sequence ID" value="SDJ39526.1"/>
    <property type="molecule type" value="Genomic_DNA"/>
</dbReference>
<evidence type="ECO:0000313" key="6">
    <source>
        <dbReference type="Proteomes" id="UP000199093"/>
    </source>
</evidence>
<evidence type="ECO:0000256" key="2">
    <source>
        <dbReference type="ARBA" id="ARBA00022598"/>
    </source>
</evidence>